<keyword evidence="5" id="KW-1185">Reference proteome</keyword>
<comment type="caution">
    <text evidence="4">The sequence shown here is derived from an EMBL/GenBank/DDBJ whole genome shotgun (WGS) entry which is preliminary data.</text>
</comment>
<feature type="domain" description="YNCE-like beta-propeller" evidence="3">
    <location>
        <begin position="138"/>
        <end position="218"/>
    </location>
</feature>
<dbReference type="PANTHER" id="PTHR47197:SF3">
    <property type="entry name" value="DIHYDRO-HEME D1 DEHYDROGENASE"/>
    <property type="match status" value="1"/>
</dbReference>
<gene>
    <name evidence="4" type="ORF">ACFOD6_04920</name>
</gene>
<dbReference type="InterPro" id="IPR048433">
    <property type="entry name" value="YNCE-like_beta-prop"/>
</dbReference>
<keyword evidence="1 2" id="KW-0732">Signal</keyword>
<evidence type="ECO:0000256" key="1">
    <source>
        <dbReference type="ARBA" id="ARBA00022729"/>
    </source>
</evidence>
<dbReference type="Pfam" id="PF21783">
    <property type="entry name" value="YNCE"/>
    <property type="match status" value="1"/>
</dbReference>
<sequence length="349" mass="35531">MLATRSRRGLAALALTALLGVPGMALAQQAAATNGLVFTADEHGNSVSRVDLATGEVTTVPLSVTPHNVQVTPDMKQLLLVGSPAMAGHGDGNSGDHGDTGMAGRLLVLDPLALDAAPVEIEVGNHPAHLVTDREGGRAFVTNAEDDTISVVDLASRKVTSIPAGDYPHGLRLSPDGRHLLVANVEGGSVSLFDTEMLAEVARIPVGAAPVQVAFLPDGSRAYVSLRDEDAVAVIDLATREATARIPVGDGPIQLFATPDGGRVFVANQGTETAPSDEVSVIDVASNAVIATVKAGMGAHGVSISTDGALAFVTNVNDGTLSVIDTASNEVVATHTVGAGPNGITYLTR</sequence>
<accession>A0ABV7DQS9</accession>
<dbReference type="PANTHER" id="PTHR47197">
    <property type="entry name" value="PROTEIN NIRF"/>
    <property type="match status" value="1"/>
</dbReference>
<reference evidence="5" key="1">
    <citation type="journal article" date="2019" name="Int. J. Syst. Evol. Microbiol.">
        <title>The Global Catalogue of Microorganisms (GCM) 10K type strain sequencing project: providing services to taxonomists for standard genome sequencing and annotation.</title>
        <authorList>
            <consortium name="The Broad Institute Genomics Platform"/>
            <consortium name="The Broad Institute Genome Sequencing Center for Infectious Disease"/>
            <person name="Wu L."/>
            <person name="Ma J."/>
        </authorList>
    </citation>
    <scope>NUCLEOTIDE SEQUENCE [LARGE SCALE GENOMIC DNA]</scope>
    <source>
        <strain evidence="5">KCTC 62102</strain>
    </source>
</reference>
<dbReference type="InterPro" id="IPR051200">
    <property type="entry name" value="Host-pathogen_enzymatic-act"/>
</dbReference>
<proteinExistence type="predicted"/>
<dbReference type="Gene3D" id="2.130.10.10">
    <property type="entry name" value="YVTN repeat-like/Quinoprotein amine dehydrogenase"/>
    <property type="match status" value="3"/>
</dbReference>
<evidence type="ECO:0000259" key="3">
    <source>
        <dbReference type="Pfam" id="PF21783"/>
    </source>
</evidence>
<dbReference type="Proteomes" id="UP001595445">
    <property type="component" value="Unassembled WGS sequence"/>
</dbReference>
<dbReference type="InterPro" id="IPR015943">
    <property type="entry name" value="WD40/YVTN_repeat-like_dom_sf"/>
</dbReference>
<dbReference type="SUPFAM" id="SSF50974">
    <property type="entry name" value="Nitrous oxide reductase, N-terminal domain"/>
    <property type="match status" value="1"/>
</dbReference>
<feature type="chain" id="PRO_5046712568" description="YNCE-like beta-propeller domain-containing protein" evidence="2">
    <location>
        <begin position="28"/>
        <end position="349"/>
    </location>
</feature>
<dbReference type="InterPro" id="IPR011964">
    <property type="entry name" value="YVTN_b-propeller_repeat"/>
</dbReference>
<name>A0ABV7DQS9_9RHOB</name>
<organism evidence="4 5">
    <name type="scientific">Tabrizicola soli</name>
    <dbReference type="NCBI Taxonomy" id="2185115"/>
    <lineage>
        <taxon>Bacteria</taxon>
        <taxon>Pseudomonadati</taxon>
        <taxon>Pseudomonadota</taxon>
        <taxon>Alphaproteobacteria</taxon>
        <taxon>Rhodobacterales</taxon>
        <taxon>Paracoccaceae</taxon>
        <taxon>Tabrizicola</taxon>
    </lineage>
</organism>
<evidence type="ECO:0000313" key="5">
    <source>
        <dbReference type="Proteomes" id="UP001595445"/>
    </source>
</evidence>
<feature type="signal peptide" evidence="2">
    <location>
        <begin position="1"/>
        <end position="27"/>
    </location>
</feature>
<dbReference type="InterPro" id="IPR011045">
    <property type="entry name" value="N2O_reductase_N"/>
</dbReference>
<evidence type="ECO:0000256" key="2">
    <source>
        <dbReference type="SAM" id="SignalP"/>
    </source>
</evidence>
<protein>
    <recommendedName>
        <fullName evidence="3">YNCE-like beta-propeller domain-containing protein</fullName>
    </recommendedName>
</protein>
<dbReference type="EMBL" id="JBHRSM010000010">
    <property type="protein sequence ID" value="MFC3085387.1"/>
    <property type="molecule type" value="Genomic_DNA"/>
</dbReference>
<evidence type="ECO:0000313" key="4">
    <source>
        <dbReference type="EMBL" id="MFC3085387.1"/>
    </source>
</evidence>
<dbReference type="NCBIfam" id="TIGR02276">
    <property type="entry name" value="beta_rpt_yvtn"/>
    <property type="match status" value="5"/>
</dbReference>
<dbReference type="RefSeq" id="WP_197644451.1">
    <property type="nucleotide sequence ID" value="NZ_JAEACP010000011.1"/>
</dbReference>